<name>A0AAY5F3A6_ELEEL</name>
<gene>
    <name evidence="1" type="primary">MICOS10-NBL1</name>
</gene>
<dbReference type="Proteomes" id="UP000314983">
    <property type="component" value="Chromosome 4"/>
</dbReference>
<sequence>MDQTPDLISNRKIRESAVKMVATVHQSNSLGRQSGCICIGRQSGGSCLGRQQGGICIGRQSGGSCIGRQKGGTSYSRVYFISCQGHHFYRLDRKVPSATEMFVLHKWA</sequence>
<protein>
    <submittedName>
        <fullName evidence="1">Uncharacterized protein</fullName>
    </submittedName>
</protein>
<reference evidence="1 2" key="1">
    <citation type="submission" date="2020-05" db="EMBL/GenBank/DDBJ databases">
        <title>Electrophorus electricus (electric eel) genome, fEleEle1, primary haplotype.</title>
        <authorList>
            <person name="Myers G."/>
            <person name="Meyer A."/>
            <person name="Fedrigo O."/>
            <person name="Formenti G."/>
            <person name="Rhie A."/>
            <person name="Tracey A."/>
            <person name="Sims Y."/>
            <person name="Jarvis E.D."/>
        </authorList>
    </citation>
    <scope>NUCLEOTIDE SEQUENCE [LARGE SCALE GENOMIC DNA]</scope>
</reference>
<reference evidence="1" key="2">
    <citation type="submission" date="2025-08" db="UniProtKB">
        <authorList>
            <consortium name="Ensembl"/>
        </authorList>
    </citation>
    <scope>IDENTIFICATION</scope>
</reference>
<evidence type="ECO:0000313" key="1">
    <source>
        <dbReference type="Ensembl" id="ENSEEEP00000063533.1"/>
    </source>
</evidence>
<reference evidence="1" key="3">
    <citation type="submission" date="2025-09" db="UniProtKB">
        <authorList>
            <consortium name="Ensembl"/>
        </authorList>
    </citation>
    <scope>IDENTIFICATION</scope>
</reference>
<dbReference type="AlphaFoldDB" id="A0AAY5F3A6"/>
<evidence type="ECO:0000313" key="2">
    <source>
        <dbReference type="Proteomes" id="UP000314983"/>
    </source>
</evidence>
<accession>A0AAY5F3A6</accession>
<proteinExistence type="predicted"/>
<keyword evidence="2" id="KW-1185">Reference proteome</keyword>
<dbReference type="Ensembl" id="ENSEEET00000054268.1">
    <property type="protein sequence ID" value="ENSEEEP00000063533.1"/>
    <property type="gene ID" value="ENSEEEG00000028208.1"/>
</dbReference>
<organism evidence="1 2">
    <name type="scientific">Electrophorus electricus</name>
    <name type="common">Electric eel</name>
    <name type="synonym">Gymnotus electricus</name>
    <dbReference type="NCBI Taxonomy" id="8005"/>
    <lineage>
        <taxon>Eukaryota</taxon>
        <taxon>Metazoa</taxon>
        <taxon>Chordata</taxon>
        <taxon>Craniata</taxon>
        <taxon>Vertebrata</taxon>
        <taxon>Euteleostomi</taxon>
        <taxon>Actinopterygii</taxon>
        <taxon>Neopterygii</taxon>
        <taxon>Teleostei</taxon>
        <taxon>Ostariophysi</taxon>
        <taxon>Gymnotiformes</taxon>
        <taxon>Gymnotoidei</taxon>
        <taxon>Gymnotidae</taxon>
        <taxon>Electrophorus</taxon>
    </lineage>
</organism>